<dbReference type="InterPro" id="IPR015890">
    <property type="entry name" value="Chorismate_C"/>
</dbReference>
<keyword evidence="7 15" id="KW-0028">Amino-acid biosynthesis</keyword>
<dbReference type="Gene3D" id="3.60.120.10">
    <property type="entry name" value="Anthranilate synthase"/>
    <property type="match status" value="1"/>
</dbReference>
<dbReference type="NCBIfam" id="TIGR00564">
    <property type="entry name" value="trpE_most"/>
    <property type="match status" value="1"/>
</dbReference>
<evidence type="ECO:0000313" key="20">
    <source>
        <dbReference type="Proteomes" id="UP000266615"/>
    </source>
</evidence>
<organism evidence="19 20">
    <name type="scientific">Nesterenkonia natronophila</name>
    <dbReference type="NCBI Taxonomy" id="2174932"/>
    <lineage>
        <taxon>Bacteria</taxon>
        <taxon>Bacillati</taxon>
        <taxon>Actinomycetota</taxon>
        <taxon>Actinomycetes</taxon>
        <taxon>Micrococcales</taxon>
        <taxon>Micrococcaceae</taxon>
        <taxon>Nesterenkonia</taxon>
    </lineage>
</organism>
<comment type="pathway">
    <text evidence="2 15">Amino-acid biosynthesis; L-tryptophan biosynthesis; L-tryptophan from chorismate: step 1/5.</text>
</comment>
<keyword evidence="20" id="KW-1185">Reference proteome</keyword>
<feature type="domain" description="Anthranilate synthase component I N-terminal" evidence="18">
    <location>
        <begin position="33"/>
        <end position="180"/>
    </location>
</feature>
<dbReference type="SUPFAM" id="SSF56322">
    <property type="entry name" value="ADC synthase"/>
    <property type="match status" value="1"/>
</dbReference>
<dbReference type="PANTHER" id="PTHR11236:SF46">
    <property type="entry name" value="ANTHRANILATE SYNTHASE COMPONENT 1"/>
    <property type="match status" value="1"/>
</dbReference>
<feature type="region of interest" description="Disordered" evidence="16">
    <location>
        <begin position="524"/>
        <end position="551"/>
    </location>
</feature>
<evidence type="ECO:0000256" key="13">
    <source>
        <dbReference type="ARBA" id="ARBA00025634"/>
    </source>
</evidence>
<accession>A0A3A4G411</accession>
<dbReference type="Pfam" id="PF04715">
    <property type="entry name" value="Anth_synt_I_N"/>
    <property type="match status" value="1"/>
</dbReference>
<evidence type="ECO:0000256" key="7">
    <source>
        <dbReference type="ARBA" id="ARBA00022605"/>
    </source>
</evidence>
<dbReference type="EC" id="4.1.3.27" evidence="5 15"/>
<evidence type="ECO:0000256" key="1">
    <source>
        <dbReference type="ARBA" id="ARBA00001946"/>
    </source>
</evidence>
<dbReference type="InterPro" id="IPR019999">
    <property type="entry name" value="Anth_synth_I-like"/>
</dbReference>
<evidence type="ECO:0000256" key="11">
    <source>
        <dbReference type="ARBA" id="ARBA00023141"/>
    </source>
</evidence>
<evidence type="ECO:0000256" key="12">
    <source>
        <dbReference type="ARBA" id="ARBA00023239"/>
    </source>
</evidence>
<protein>
    <recommendedName>
        <fullName evidence="6 15">Anthranilate synthase component 1</fullName>
        <ecNumber evidence="5 15">4.1.3.27</ecNumber>
    </recommendedName>
</protein>
<dbReference type="GO" id="GO:0004049">
    <property type="term" value="F:anthranilate synthase activity"/>
    <property type="evidence" value="ECO:0007669"/>
    <property type="project" value="UniProtKB-EC"/>
</dbReference>
<evidence type="ECO:0000256" key="9">
    <source>
        <dbReference type="ARBA" id="ARBA00022822"/>
    </source>
</evidence>
<reference evidence="19 20" key="1">
    <citation type="submission" date="2018-09" db="EMBL/GenBank/DDBJ databases">
        <title>Nesterenkonia natronophila sp. nov., an alkaliphilic actinobacteriume isolated from a soda lake, and emended description of the genus Nesterenkonia.</title>
        <authorList>
            <person name="Menes R.J."/>
            <person name="Iriarte A."/>
        </authorList>
    </citation>
    <scope>NUCLEOTIDE SEQUENCE [LARGE SCALE GENOMIC DNA]</scope>
    <source>
        <strain evidence="19 20">M8</strain>
    </source>
</reference>
<gene>
    <name evidence="15 19" type="primary">trpE</name>
    <name evidence="19" type="ORF">D3250_04800</name>
</gene>
<comment type="similarity">
    <text evidence="3 15">Belongs to the anthranilate synthase component I family.</text>
</comment>
<evidence type="ECO:0000256" key="8">
    <source>
        <dbReference type="ARBA" id="ARBA00022723"/>
    </source>
</evidence>
<keyword evidence="10 15" id="KW-0460">Magnesium</keyword>
<keyword evidence="9 15" id="KW-0822">Tryptophan biosynthesis</keyword>
<evidence type="ECO:0000256" key="5">
    <source>
        <dbReference type="ARBA" id="ARBA00012266"/>
    </source>
</evidence>
<comment type="subunit">
    <text evidence="4 15">Heterotetramer consisting of two non-identical subunits: a beta subunit (TrpG) and a large alpha subunit (TrpE).</text>
</comment>
<comment type="catalytic activity">
    <reaction evidence="14 15">
        <text>chorismate + L-glutamine = anthranilate + pyruvate + L-glutamate + H(+)</text>
        <dbReference type="Rhea" id="RHEA:21732"/>
        <dbReference type="ChEBI" id="CHEBI:15361"/>
        <dbReference type="ChEBI" id="CHEBI:15378"/>
        <dbReference type="ChEBI" id="CHEBI:16567"/>
        <dbReference type="ChEBI" id="CHEBI:29748"/>
        <dbReference type="ChEBI" id="CHEBI:29985"/>
        <dbReference type="ChEBI" id="CHEBI:58359"/>
        <dbReference type="EC" id="4.1.3.27"/>
    </reaction>
</comment>
<feature type="domain" description="Chorismate-utilising enzyme C-terminal" evidence="17">
    <location>
        <begin position="245"/>
        <end position="504"/>
    </location>
</feature>
<dbReference type="PRINTS" id="PR00095">
    <property type="entry name" value="ANTSNTHASEI"/>
</dbReference>
<keyword evidence="12 15" id="KW-0456">Lyase</keyword>
<dbReference type="UniPathway" id="UPA00035">
    <property type="reaction ID" value="UER00040"/>
</dbReference>
<dbReference type="EMBL" id="QYZP01000001">
    <property type="protein sequence ID" value="RJN33109.1"/>
    <property type="molecule type" value="Genomic_DNA"/>
</dbReference>
<dbReference type="InterPro" id="IPR006805">
    <property type="entry name" value="Anth_synth_I_N"/>
</dbReference>
<dbReference type="AlphaFoldDB" id="A0A3A4G411"/>
<dbReference type="PANTHER" id="PTHR11236">
    <property type="entry name" value="AMINOBENZOATE/ANTHRANILATE SYNTHASE"/>
    <property type="match status" value="1"/>
</dbReference>
<dbReference type="InterPro" id="IPR005256">
    <property type="entry name" value="Anth_synth_I_PabB"/>
</dbReference>
<evidence type="ECO:0000256" key="15">
    <source>
        <dbReference type="RuleBase" id="RU364045"/>
    </source>
</evidence>
<keyword evidence="8 15" id="KW-0479">Metal-binding</keyword>
<sequence>MHALGVVAPARDDFLQLAEGHRVIPVTMKLLADAHTPLSIYRALAADSQGAGQPGTFLMESAAPGAAWSRHSFIGVSSLATLSEMDGRAHWLGAPPAGAPTEGNTAEVLRDTLDFLGPRAFAEELPHLSSGLVGYVGWDVVRHWERLQHPPEQGLGLPDMAMNLVSDLAVHDNRDGTVTLIANAINTDGRPSGAGQAYDDAVSRLRRMRDRLAQPVRPGLSAAEQGWVQAVEADLEHKVEHSWDQNEYLATLGRAKQAIVDGDVFQIVVSRRFEVETDVDALAVYRMLRLLNPSPYMYLMHFQRPDGEPYQVVGASPEALVTVDAQQNVVSHPIAGTRPRGATPAEDKTLAEDLLADQKERAEHIMLVDLARNDLAKVCVPGSVDVTKFMAVEHFSHVMHLTSHVQGKVAASSSPYDVLAATFPAGTLSGAPKPRALQLLDAWEPTRRGVYGGVVGYFDLSGRMDAAIAIRTAILTGGRAYVQSGGGIVADSDDEAERKETVSKAAAPLRAVLAAGRLVPLRGSAEPAEGGSPCCDRGIPTAETPTDRWHH</sequence>
<comment type="cofactor">
    <cofactor evidence="1 15">
        <name>Mg(2+)</name>
        <dbReference type="ChEBI" id="CHEBI:18420"/>
    </cofactor>
</comment>
<dbReference type="Pfam" id="PF00425">
    <property type="entry name" value="Chorismate_bind"/>
    <property type="match status" value="1"/>
</dbReference>
<comment type="function">
    <text evidence="13 15">Part of a heterotetrameric complex that catalyzes the two-step biosynthesis of anthranilate, an intermediate in the biosynthesis of L-tryptophan. In the first step, the glutamine-binding beta subunit (TrpG) of anthranilate synthase (AS) provides the glutamine amidotransferase activity which generates ammonia as a substrate that, along with chorismate, is used in the second step, catalyzed by the large alpha subunit of AS (TrpE) to produce anthranilate. In the absence of TrpG, TrpE can synthesize anthranilate directly from chorismate and high concentrations of ammonia.</text>
</comment>
<evidence type="ECO:0000256" key="4">
    <source>
        <dbReference type="ARBA" id="ARBA00011575"/>
    </source>
</evidence>
<evidence type="ECO:0000256" key="2">
    <source>
        <dbReference type="ARBA" id="ARBA00004873"/>
    </source>
</evidence>
<dbReference type="OrthoDB" id="3518032at2"/>
<name>A0A3A4G411_9MICC</name>
<evidence type="ECO:0000259" key="17">
    <source>
        <dbReference type="Pfam" id="PF00425"/>
    </source>
</evidence>
<dbReference type="InterPro" id="IPR005801">
    <property type="entry name" value="ADC_synthase"/>
</dbReference>
<evidence type="ECO:0000256" key="10">
    <source>
        <dbReference type="ARBA" id="ARBA00022842"/>
    </source>
</evidence>
<evidence type="ECO:0000256" key="14">
    <source>
        <dbReference type="ARBA" id="ARBA00047683"/>
    </source>
</evidence>
<evidence type="ECO:0000256" key="3">
    <source>
        <dbReference type="ARBA" id="ARBA00009562"/>
    </source>
</evidence>
<evidence type="ECO:0000259" key="18">
    <source>
        <dbReference type="Pfam" id="PF04715"/>
    </source>
</evidence>
<evidence type="ECO:0000256" key="16">
    <source>
        <dbReference type="SAM" id="MobiDB-lite"/>
    </source>
</evidence>
<evidence type="ECO:0000313" key="19">
    <source>
        <dbReference type="EMBL" id="RJN33109.1"/>
    </source>
</evidence>
<dbReference type="GO" id="GO:0000162">
    <property type="term" value="P:L-tryptophan biosynthetic process"/>
    <property type="evidence" value="ECO:0007669"/>
    <property type="project" value="UniProtKB-UniPathway"/>
</dbReference>
<keyword evidence="11 15" id="KW-0057">Aromatic amino acid biosynthesis</keyword>
<evidence type="ECO:0000256" key="6">
    <source>
        <dbReference type="ARBA" id="ARBA00020653"/>
    </source>
</evidence>
<proteinExistence type="inferred from homology"/>
<dbReference type="RefSeq" id="WP_119902154.1">
    <property type="nucleotide sequence ID" value="NZ_QYZP01000001.1"/>
</dbReference>
<dbReference type="Proteomes" id="UP000266615">
    <property type="component" value="Unassembled WGS sequence"/>
</dbReference>
<comment type="caution">
    <text evidence="19">The sequence shown here is derived from an EMBL/GenBank/DDBJ whole genome shotgun (WGS) entry which is preliminary data.</text>
</comment>
<dbReference type="GO" id="GO:0046872">
    <property type="term" value="F:metal ion binding"/>
    <property type="evidence" value="ECO:0007669"/>
    <property type="project" value="UniProtKB-KW"/>
</dbReference>